<keyword evidence="1" id="KW-0472">Membrane</keyword>
<reference evidence="2" key="1">
    <citation type="submission" date="2023-06" db="EMBL/GenBank/DDBJ databases">
        <authorList>
            <consortium name="Lawrence Berkeley National Laboratory"/>
            <person name="Ahrendt S."/>
            <person name="Sahu N."/>
            <person name="Indic B."/>
            <person name="Wong-Bajracharya J."/>
            <person name="Merenyi Z."/>
            <person name="Ke H.-M."/>
            <person name="Monk M."/>
            <person name="Kocsube S."/>
            <person name="Drula E."/>
            <person name="Lipzen A."/>
            <person name="Balint B."/>
            <person name="Henrissat B."/>
            <person name="Andreopoulos B."/>
            <person name="Martin F.M."/>
            <person name="Harder C.B."/>
            <person name="Rigling D."/>
            <person name="Ford K.L."/>
            <person name="Foster G.D."/>
            <person name="Pangilinan J."/>
            <person name="Papanicolaou A."/>
            <person name="Barry K."/>
            <person name="LaButti K."/>
            <person name="Viragh M."/>
            <person name="Koriabine M."/>
            <person name="Yan M."/>
            <person name="Riley R."/>
            <person name="Champramary S."/>
            <person name="Plett K.L."/>
            <person name="Tsai I.J."/>
            <person name="Slot J."/>
            <person name="Sipos G."/>
            <person name="Plett J."/>
            <person name="Nagy L.G."/>
            <person name="Grigoriev I.V."/>
        </authorList>
    </citation>
    <scope>NUCLEOTIDE SEQUENCE</scope>
    <source>
        <strain evidence="2">HWK02</strain>
    </source>
</reference>
<evidence type="ECO:0000313" key="3">
    <source>
        <dbReference type="Proteomes" id="UP001175228"/>
    </source>
</evidence>
<dbReference type="AlphaFoldDB" id="A0AA39Q3X1"/>
<feature type="transmembrane region" description="Helical" evidence="1">
    <location>
        <begin position="191"/>
        <end position="215"/>
    </location>
</feature>
<evidence type="ECO:0000313" key="2">
    <source>
        <dbReference type="EMBL" id="KAK0495797.1"/>
    </source>
</evidence>
<proteinExistence type="predicted"/>
<dbReference type="EMBL" id="JAUEPU010000016">
    <property type="protein sequence ID" value="KAK0495797.1"/>
    <property type="molecule type" value="Genomic_DNA"/>
</dbReference>
<keyword evidence="1" id="KW-0812">Transmembrane</keyword>
<comment type="caution">
    <text evidence="2">The sequence shown here is derived from an EMBL/GenBank/DDBJ whole genome shotgun (WGS) entry which is preliminary data.</text>
</comment>
<gene>
    <name evidence="2" type="ORF">EDD18DRAFT_1463029</name>
</gene>
<keyword evidence="1" id="KW-1133">Transmembrane helix</keyword>
<keyword evidence="3" id="KW-1185">Reference proteome</keyword>
<name>A0AA39Q3X1_9AGAR</name>
<sequence>MNATNAMFHLDAVARFVPEPVFPPDALNYVISDILRATQPFLDADGDLKIPNIEDLRRQVLIYDTLLNHIDEIISELQSHRDAVHKATLMYAYMLAPIRHLPVDILRIVFLALKAIILRSEQCLLNIVFQLDLDHYMEKADKSFAMILEESCRWKTLELQIPSCSSFWRLKGAQEKWIWQEISEVSSRMPLAFIISLYVALTVMTTSFFLAIPLIW</sequence>
<accession>A0AA39Q3X1</accession>
<protein>
    <submittedName>
        <fullName evidence="2">Uncharacterized protein</fullName>
    </submittedName>
</protein>
<organism evidence="2 3">
    <name type="scientific">Armillaria luteobubalina</name>
    <dbReference type="NCBI Taxonomy" id="153913"/>
    <lineage>
        <taxon>Eukaryota</taxon>
        <taxon>Fungi</taxon>
        <taxon>Dikarya</taxon>
        <taxon>Basidiomycota</taxon>
        <taxon>Agaricomycotina</taxon>
        <taxon>Agaricomycetes</taxon>
        <taxon>Agaricomycetidae</taxon>
        <taxon>Agaricales</taxon>
        <taxon>Marasmiineae</taxon>
        <taxon>Physalacriaceae</taxon>
        <taxon>Armillaria</taxon>
    </lineage>
</organism>
<evidence type="ECO:0000256" key="1">
    <source>
        <dbReference type="SAM" id="Phobius"/>
    </source>
</evidence>
<dbReference type="Proteomes" id="UP001175228">
    <property type="component" value="Unassembled WGS sequence"/>
</dbReference>